<name>A0A4S4G0B4_9ACTN</name>
<sequence length="775" mass="76863">MSSTAPVHALTAKYFPRAIVSLRWAAIAFALLGAIFLAPAAWGASGPMFQGGTGTASDPYLVADANQLCRFRDAVNDGNDFAGKTVKLAEDIDLAHVEWTPIGAGTRKGSGAASGSTPFAGTFDGAGHKVSGLSITTSPDADFAVGLFGIVKGGTVRDVVLDGVAIDVPGSELAGGAVGLLIDDGTVSGVSVSGSVSAHAGVGGVVGRMTLSGTISDCANSAAVTAMTGVGNVGGIVGAAYYTTDTGEMVIEGCTNTGTVKGTQAAGGIAGLCSAFVSECGNNGAVEAEHYSVGGVVGEQKNYGGIHHCTNSASVTCEDAGGYGCGGIAGWVRYDGAAAAYPASSAVPVTDNENSGEIHGGNDAGGIVGCFYNAGTVTGNTNTAPALTSSRFAGGIVGNLQNAPLDSLPSSVTEGIAVENNVSATPIDKISAPLRDTFAYNNTPADFTVDDNSAGWVASTNSLRYAVLQRALDNAPDDGTVTLTADLADADSLSLADGRTVTLDLNGHNLAFAKVPGVAVSWGTFVVTGTGQVSAPATVTPAGSTPALFEVTGSSAKPAAVKLKGGSYNMDVEPYVASKYAELVRDQKDSAGKFSVLPAKEARADARAKVDADGETVYYESAKAARAAAAAEPGAKVTVLDDEPDKPSAPDSPDDGSDADSDGDHAGNTGTATTPGSADGTAPATTPAAHEGDNTPGFLDLHGDGGPTDTGSATGTTSGATTAATTAPHKTTIKPAGAVPQTGDPLWEALLSIGLLAVVSGAAVALARTRSKRTK</sequence>
<dbReference type="RefSeq" id="WP_136435903.1">
    <property type="nucleotide sequence ID" value="NZ_SSTJ01000020.1"/>
</dbReference>
<comment type="caution">
    <text evidence="3">The sequence shown here is derived from an EMBL/GenBank/DDBJ whole genome shotgun (WGS) entry which is preliminary data.</text>
</comment>
<dbReference type="AlphaFoldDB" id="A0A4S4G0B4"/>
<evidence type="ECO:0000256" key="1">
    <source>
        <dbReference type="SAM" id="MobiDB-lite"/>
    </source>
</evidence>
<evidence type="ECO:0000313" key="4">
    <source>
        <dbReference type="Proteomes" id="UP000308978"/>
    </source>
</evidence>
<keyword evidence="2" id="KW-0472">Membrane</keyword>
<evidence type="ECO:0000313" key="3">
    <source>
        <dbReference type="EMBL" id="THG35932.1"/>
    </source>
</evidence>
<feature type="region of interest" description="Disordered" evidence="1">
    <location>
        <begin position="628"/>
        <end position="738"/>
    </location>
</feature>
<dbReference type="EMBL" id="SSTJ01000020">
    <property type="protein sequence ID" value="THG35932.1"/>
    <property type="molecule type" value="Genomic_DNA"/>
</dbReference>
<keyword evidence="2" id="KW-0812">Transmembrane</keyword>
<accession>A0A4S4G0B4</accession>
<dbReference type="Gene3D" id="2.160.20.110">
    <property type="match status" value="2"/>
</dbReference>
<feature type="compositionally biased region" description="Acidic residues" evidence="1">
    <location>
        <begin position="652"/>
        <end position="661"/>
    </location>
</feature>
<proteinExistence type="predicted"/>
<organism evidence="3 4">
    <name type="scientific">Adlercreutzia caecimuris</name>
    <dbReference type="NCBI Taxonomy" id="671266"/>
    <lineage>
        <taxon>Bacteria</taxon>
        <taxon>Bacillati</taxon>
        <taxon>Actinomycetota</taxon>
        <taxon>Coriobacteriia</taxon>
        <taxon>Eggerthellales</taxon>
        <taxon>Eggerthellaceae</taxon>
        <taxon>Adlercreutzia</taxon>
    </lineage>
</organism>
<keyword evidence="2" id="KW-1133">Transmembrane helix</keyword>
<feature type="compositionally biased region" description="Low complexity" evidence="1">
    <location>
        <begin position="669"/>
        <end position="689"/>
    </location>
</feature>
<feature type="compositionally biased region" description="Low complexity" evidence="1">
    <location>
        <begin position="707"/>
        <end position="728"/>
    </location>
</feature>
<reference evidence="3 4" key="1">
    <citation type="submission" date="2019-04" db="EMBL/GenBank/DDBJ databases">
        <title>Microbes associate with the intestines of laboratory mice.</title>
        <authorList>
            <person name="Navarre W."/>
            <person name="Wong E."/>
            <person name="Huang K.C."/>
            <person name="Tropini C."/>
            <person name="Ng K."/>
            <person name="Yu B."/>
        </authorList>
    </citation>
    <scope>NUCLEOTIDE SEQUENCE [LARGE SCALE GENOMIC DNA]</scope>
    <source>
        <strain evidence="3 4">NM80_B27</strain>
    </source>
</reference>
<feature type="transmembrane region" description="Helical" evidence="2">
    <location>
        <begin position="746"/>
        <end position="767"/>
    </location>
</feature>
<evidence type="ECO:0000256" key="2">
    <source>
        <dbReference type="SAM" id="Phobius"/>
    </source>
</evidence>
<gene>
    <name evidence="3" type="ORF">E5986_10875</name>
</gene>
<protein>
    <submittedName>
        <fullName evidence="3">Uncharacterized protein</fullName>
    </submittedName>
</protein>
<dbReference type="Proteomes" id="UP000308978">
    <property type="component" value="Unassembled WGS sequence"/>
</dbReference>